<dbReference type="Proteomes" id="UP000593576">
    <property type="component" value="Unassembled WGS sequence"/>
</dbReference>
<dbReference type="EMBL" id="JABFAF010263637">
    <property type="protein sequence ID" value="MBA0876085.1"/>
    <property type="molecule type" value="Genomic_DNA"/>
</dbReference>
<name>A0A7J9MYB0_GOSSC</name>
<evidence type="ECO:0000313" key="2">
    <source>
        <dbReference type="EMBL" id="MBA0876085.1"/>
    </source>
</evidence>
<accession>A0A7J9MYB0</accession>
<reference evidence="2 3" key="1">
    <citation type="journal article" date="2019" name="Genome Biol. Evol.">
        <title>Insights into the evolution of the New World diploid cottons (Gossypium, subgenus Houzingenia) based on genome sequencing.</title>
        <authorList>
            <person name="Grover C.E."/>
            <person name="Arick M.A. 2nd"/>
            <person name="Thrash A."/>
            <person name="Conover J.L."/>
            <person name="Sanders W.S."/>
            <person name="Peterson D.G."/>
            <person name="Frelichowski J.E."/>
            <person name="Scheffler J.A."/>
            <person name="Scheffler B.E."/>
            <person name="Wendel J.F."/>
        </authorList>
    </citation>
    <scope>NUCLEOTIDE SEQUENCE [LARGE SCALE GENOMIC DNA]</scope>
    <source>
        <strain evidence="2">1</strain>
        <tissue evidence="2">Leaf</tissue>
    </source>
</reference>
<proteinExistence type="predicted"/>
<feature type="non-terminal residue" evidence="2">
    <location>
        <position position="1"/>
    </location>
</feature>
<evidence type="ECO:0000313" key="3">
    <source>
        <dbReference type="Proteomes" id="UP000593576"/>
    </source>
</evidence>
<comment type="caution">
    <text evidence="2">The sequence shown here is derived from an EMBL/GenBank/DDBJ whole genome shotgun (WGS) entry which is preliminary data.</text>
</comment>
<gene>
    <name evidence="2" type="ORF">Goshw_016185</name>
</gene>
<dbReference type="AlphaFoldDB" id="A0A7J9MYB0"/>
<feature type="region of interest" description="Disordered" evidence="1">
    <location>
        <begin position="32"/>
        <end position="69"/>
    </location>
</feature>
<keyword evidence="3" id="KW-1185">Reference proteome</keyword>
<organism evidence="2 3">
    <name type="scientific">Gossypium schwendimanii</name>
    <name type="common">Cotton</name>
    <dbReference type="NCBI Taxonomy" id="34291"/>
    <lineage>
        <taxon>Eukaryota</taxon>
        <taxon>Viridiplantae</taxon>
        <taxon>Streptophyta</taxon>
        <taxon>Embryophyta</taxon>
        <taxon>Tracheophyta</taxon>
        <taxon>Spermatophyta</taxon>
        <taxon>Magnoliopsida</taxon>
        <taxon>eudicotyledons</taxon>
        <taxon>Gunneridae</taxon>
        <taxon>Pentapetalae</taxon>
        <taxon>rosids</taxon>
        <taxon>malvids</taxon>
        <taxon>Malvales</taxon>
        <taxon>Malvaceae</taxon>
        <taxon>Malvoideae</taxon>
        <taxon>Gossypium</taxon>
    </lineage>
</organism>
<evidence type="ECO:0000256" key="1">
    <source>
        <dbReference type="SAM" id="MobiDB-lite"/>
    </source>
</evidence>
<sequence>MGGGGVFWPLDDGGATKKERLIHRRGECAKGKGLMVRNGPRSGPSALRPNNGIFGVKANNGKPPDEVVGNQLHDSAELKLAMEGLDCDLERNPDTALMEDDSQSVKKVMDIEDTCSNE</sequence>
<protein>
    <submittedName>
        <fullName evidence="2">Uncharacterized protein</fullName>
    </submittedName>
</protein>